<dbReference type="AlphaFoldDB" id="A0AAE1PAG8"/>
<protein>
    <submittedName>
        <fullName evidence="2">Uncharacterized protein</fullName>
    </submittedName>
</protein>
<keyword evidence="3" id="KW-1185">Reference proteome</keyword>
<evidence type="ECO:0000313" key="2">
    <source>
        <dbReference type="EMBL" id="KAK4304914.1"/>
    </source>
</evidence>
<feature type="compositionally biased region" description="Pro residues" evidence="1">
    <location>
        <begin position="15"/>
        <end position="50"/>
    </location>
</feature>
<gene>
    <name evidence="2" type="ORF">Pmani_023159</name>
</gene>
<accession>A0AAE1PAG8</accession>
<evidence type="ECO:0000256" key="1">
    <source>
        <dbReference type="SAM" id="MobiDB-lite"/>
    </source>
</evidence>
<name>A0AAE1PAG8_9EUCA</name>
<dbReference type="EMBL" id="JAWZYT010002362">
    <property type="protein sequence ID" value="KAK4304914.1"/>
    <property type="molecule type" value="Genomic_DNA"/>
</dbReference>
<reference evidence="2" key="1">
    <citation type="submission" date="2023-11" db="EMBL/GenBank/DDBJ databases">
        <title>Genome assemblies of two species of porcelain crab, Petrolisthes cinctipes and Petrolisthes manimaculis (Anomura: Porcellanidae).</title>
        <authorList>
            <person name="Angst P."/>
        </authorList>
    </citation>
    <scope>NUCLEOTIDE SEQUENCE</scope>
    <source>
        <strain evidence="2">PB745_02</strain>
        <tissue evidence="2">Gill</tissue>
    </source>
</reference>
<organism evidence="2 3">
    <name type="scientific">Petrolisthes manimaculis</name>
    <dbReference type="NCBI Taxonomy" id="1843537"/>
    <lineage>
        <taxon>Eukaryota</taxon>
        <taxon>Metazoa</taxon>
        <taxon>Ecdysozoa</taxon>
        <taxon>Arthropoda</taxon>
        <taxon>Crustacea</taxon>
        <taxon>Multicrustacea</taxon>
        <taxon>Malacostraca</taxon>
        <taxon>Eumalacostraca</taxon>
        <taxon>Eucarida</taxon>
        <taxon>Decapoda</taxon>
        <taxon>Pleocyemata</taxon>
        <taxon>Anomura</taxon>
        <taxon>Galatheoidea</taxon>
        <taxon>Porcellanidae</taxon>
        <taxon>Petrolisthes</taxon>
    </lineage>
</organism>
<proteinExistence type="predicted"/>
<comment type="caution">
    <text evidence="2">The sequence shown here is derived from an EMBL/GenBank/DDBJ whole genome shotgun (WGS) entry which is preliminary data.</text>
</comment>
<evidence type="ECO:0000313" key="3">
    <source>
        <dbReference type="Proteomes" id="UP001292094"/>
    </source>
</evidence>
<dbReference type="Proteomes" id="UP001292094">
    <property type="component" value="Unassembled WGS sequence"/>
</dbReference>
<sequence length="85" mass="9246">MSHSSCNSRGHDPTQPHPRPTLNHPTPPVPRPDPPLCCHTPPPPSLPAKPSPSSSISCPANLINRPYPSPLSFFDLPHTHKQPQD</sequence>
<feature type="region of interest" description="Disordered" evidence="1">
    <location>
        <begin position="1"/>
        <end position="62"/>
    </location>
</feature>